<dbReference type="AlphaFoldDB" id="A0A0E3PLX1"/>
<reference evidence="2 3" key="1">
    <citation type="submission" date="2014-07" db="EMBL/GenBank/DDBJ databases">
        <title>Methanogenic archaea and the global carbon cycle.</title>
        <authorList>
            <person name="Henriksen J.R."/>
            <person name="Luke J."/>
            <person name="Reinhart S."/>
            <person name="Benedict M.N."/>
            <person name="Youngblut N.D."/>
            <person name="Metcalf M.E."/>
            <person name="Whitaker R.J."/>
            <person name="Metcalf W.W."/>
        </authorList>
    </citation>
    <scope>NUCLEOTIDE SEQUENCE [LARGE SCALE GENOMIC DNA]</scope>
    <source>
        <strain evidence="2 3">C2J</strain>
    </source>
</reference>
<evidence type="ECO:0000313" key="3">
    <source>
        <dbReference type="Proteomes" id="UP000033123"/>
    </source>
</evidence>
<sequence>MSAVKWISFIQFGSGLILLIEAWIKVPFVAGTFDFLQLLAVNIGRGIKGQPSIGIHHNREVQVGENLAPVLKLCDFGLEIIAQLGKRQMMQRSQEIGVVAIRQAVMSRGQFSQFYCCAGDGGRGGYDRRSDRTSVMAAKSAQSFGTIGSFSLRDSSAWKMRLMRTPSLATQAMVLGSSMPS</sequence>
<proteinExistence type="predicted"/>
<dbReference type="KEGG" id="msj:MSSAC_1812"/>
<keyword evidence="1" id="KW-1133">Transmembrane helix</keyword>
<keyword evidence="1" id="KW-0812">Transmembrane</keyword>
<name>A0A0E3PLX1_9EURY</name>
<keyword evidence="1" id="KW-0472">Membrane</keyword>
<feature type="transmembrane region" description="Helical" evidence="1">
    <location>
        <begin position="6"/>
        <end position="24"/>
    </location>
</feature>
<protein>
    <submittedName>
        <fullName evidence="2">Uncharacterized protein</fullName>
    </submittedName>
</protein>
<dbReference type="Proteomes" id="UP000033123">
    <property type="component" value="Chromosome"/>
</dbReference>
<gene>
    <name evidence="2" type="ORF">MSSAC_1812</name>
</gene>
<organism evidence="2 3">
    <name type="scientific">Methanosarcina siciliae C2J</name>
    <dbReference type="NCBI Taxonomy" id="1434118"/>
    <lineage>
        <taxon>Archaea</taxon>
        <taxon>Methanobacteriati</taxon>
        <taxon>Methanobacteriota</taxon>
        <taxon>Stenosarchaea group</taxon>
        <taxon>Methanomicrobia</taxon>
        <taxon>Methanosarcinales</taxon>
        <taxon>Methanosarcinaceae</taxon>
        <taxon>Methanosarcina</taxon>
    </lineage>
</organism>
<accession>A0A0E3PLX1</accession>
<dbReference type="EMBL" id="CP009508">
    <property type="protein sequence ID" value="AKB36402.1"/>
    <property type="molecule type" value="Genomic_DNA"/>
</dbReference>
<evidence type="ECO:0000313" key="2">
    <source>
        <dbReference type="EMBL" id="AKB36402.1"/>
    </source>
</evidence>
<dbReference type="HOGENOM" id="CLU_1485910_0_0_2"/>
<evidence type="ECO:0000256" key="1">
    <source>
        <dbReference type="SAM" id="Phobius"/>
    </source>
</evidence>